<evidence type="ECO:0000313" key="3">
    <source>
        <dbReference type="Proteomes" id="UP000198409"/>
    </source>
</evidence>
<reference evidence="3" key="1">
    <citation type="submission" date="2017-06" db="EMBL/GenBank/DDBJ databases">
        <authorList>
            <person name="Varghese N."/>
            <person name="Submissions S."/>
        </authorList>
    </citation>
    <scope>NUCLEOTIDE SEQUENCE [LARGE SCALE GENOMIC DNA]</scope>
    <source>
        <strain evidence="3">DSM 26170</strain>
    </source>
</reference>
<feature type="compositionally biased region" description="Basic and acidic residues" evidence="1">
    <location>
        <begin position="182"/>
        <end position="195"/>
    </location>
</feature>
<feature type="region of interest" description="Disordered" evidence="1">
    <location>
        <begin position="71"/>
        <end position="91"/>
    </location>
</feature>
<sequence>MRRTYRRAWLRCATRRRSWTRSSISSSWPPQGLGGNSGATPARDPPAPSGGAPHQQAVAMGRRGLRITVTALSRPVGSSAPEGSNSSSRRKKAFLERSGEVFGHDPADPLLWKSFLQGTLPKTENGKSSKICVRQKIFSGEMSKNTGGGRRRLVSGQGRRLSHGTWAGNGIQSAARLSGKALPDRRPARQEDRPHLTIRPHRQPLRRARYRT</sequence>
<evidence type="ECO:0000313" key="2">
    <source>
        <dbReference type="EMBL" id="SNR67533.1"/>
    </source>
</evidence>
<dbReference type="AlphaFoldDB" id="A0A238YA85"/>
<accession>A0A238YA85</accession>
<gene>
    <name evidence="2" type="ORF">SAMN06265378_1168</name>
</gene>
<feature type="region of interest" description="Disordered" evidence="1">
    <location>
        <begin position="16"/>
        <end position="55"/>
    </location>
</feature>
<organism evidence="2 3">
    <name type="scientific">Paracoccus sediminis</name>
    <dbReference type="NCBI Taxonomy" id="1214787"/>
    <lineage>
        <taxon>Bacteria</taxon>
        <taxon>Pseudomonadati</taxon>
        <taxon>Pseudomonadota</taxon>
        <taxon>Alphaproteobacteria</taxon>
        <taxon>Rhodobacterales</taxon>
        <taxon>Paracoccaceae</taxon>
        <taxon>Paracoccus</taxon>
    </lineage>
</organism>
<dbReference type="EMBL" id="FZNM01000016">
    <property type="protein sequence ID" value="SNR67533.1"/>
    <property type="molecule type" value="Genomic_DNA"/>
</dbReference>
<evidence type="ECO:0000256" key="1">
    <source>
        <dbReference type="SAM" id="MobiDB-lite"/>
    </source>
</evidence>
<feature type="compositionally biased region" description="Low complexity" evidence="1">
    <location>
        <begin position="78"/>
        <end position="87"/>
    </location>
</feature>
<feature type="region of interest" description="Disordered" evidence="1">
    <location>
        <begin position="173"/>
        <end position="212"/>
    </location>
</feature>
<name>A0A238YA85_9RHOB</name>
<dbReference type="Proteomes" id="UP000198409">
    <property type="component" value="Unassembled WGS sequence"/>
</dbReference>
<protein>
    <submittedName>
        <fullName evidence="2">Uncharacterized protein</fullName>
    </submittedName>
</protein>
<proteinExistence type="predicted"/>
<feature type="compositionally biased region" description="Basic residues" evidence="1">
    <location>
        <begin position="196"/>
        <end position="212"/>
    </location>
</feature>